<evidence type="ECO:0000313" key="2">
    <source>
        <dbReference type="EMBL" id="KGI76913.1"/>
    </source>
</evidence>
<keyword evidence="1" id="KW-1133">Transmembrane helix</keyword>
<dbReference type="RefSeq" id="WP_043102605.1">
    <property type="nucleotide sequence ID" value="NZ_JACHET010000001.1"/>
</dbReference>
<evidence type="ECO:0000313" key="5">
    <source>
        <dbReference type="Proteomes" id="UP000560000"/>
    </source>
</evidence>
<dbReference type="EMBL" id="JROI01000015">
    <property type="protein sequence ID" value="KGI76913.1"/>
    <property type="molecule type" value="Genomic_DNA"/>
</dbReference>
<name>A0A099CSD4_9GAMM</name>
<feature type="transmembrane region" description="Helical" evidence="1">
    <location>
        <begin position="29"/>
        <end position="46"/>
    </location>
</feature>
<dbReference type="AlphaFoldDB" id="A0A099CSD4"/>
<keyword evidence="1" id="KW-0472">Membrane</keyword>
<dbReference type="Proteomes" id="UP000560000">
    <property type="component" value="Unassembled WGS sequence"/>
</dbReference>
<organism evidence="2 4">
    <name type="scientific">Oleiagrimonas soli</name>
    <dbReference type="NCBI Taxonomy" id="1543381"/>
    <lineage>
        <taxon>Bacteria</taxon>
        <taxon>Pseudomonadati</taxon>
        <taxon>Pseudomonadota</taxon>
        <taxon>Gammaproteobacteria</taxon>
        <taxon>Lysobacterales</taxon>
        <taxon>Rhodanobacteraceae</taxon>
        <taxon>Oleiagrimonas</taxon>
    </lineage>
</organism>
<evidence type="ECO:0000313" key="3">
    <source>
        <dbReference type="EMBL" id="MBB6185228.1"/>
    </source>
</evidence>
<dbReference type="STRING" id="1543381.LF63_0113400"/>
<proteinExistence type="predicted"/>
<reference evidence="2 4" key="1">
    <citation type="submission" date="2014-09" db="EMBL/GenBank/DDBJ databases">
        <title>Xanthomonadaceae 3.5X direct submission.</title>
        <authorList>
            <person name="Fang T."/>
            <person name="Wang H."/>
        </authorList>
    </citation>
    <scope>NUCLEOTIDE SEQUENCE [LARGE SCALE GENOMIC DNA]</scope>
    <source>
        <strain evidence="2 4">3.5X</strain>
    </source>
</reference>
<dbReference type="HOGENOM" id="CLU_2300983_0_0_6"/>
<evidence type="ECO:0000256" key="1">
    <source>
        <dbReference type="SAM" id="Phobius"/>
    </source>
</evidence>
<dbReference type="OrthoDB" id="7586150at2"/>
<dbReference type="Proteomes" id="UP000029708">
    <property type="component" value="Unassembled WGS sequence"/>
</dbReference>
<comment type="caution">
    <text evidence="2">The sequence shown here is derived from an EMBL/GenBank/DDBJ whole genome shotgun (WGS) entry which is preliminary data.</text>
</comment>
<sequence length="100" mass="11171">MLRTVLLTLGVLCLLGALAALLTGHGLHALPWLLYGALVLGAGVAFERWRYKRIGPTRIESHWQDTGERFVDPETGVTTAVYFDPRTAERHYVAVDPQQR</sequence>
<gene>
    <name evidence="3" type="ORF">HNQ86_002573</name>
    <name evidence="2" type="ORF">LF63_0113400</name>
</gene>
<evidence type="ECO:0000313" key="4">
    <source>
        <dbReference type="Proteomes" id="UP000029708"/>
    </source>
</evidence>
<accession>A0A099CSD4</accession>
<reference evidence="3 5" key="2">
    <citation type="submission" date="2020-08" db="EMBL/GenBank/DDBJ databases">
        <title>Genomic Encyclopedia of Type Strains, Phase IV (KMG-IV): sequencing the most valuable type-strain genomes for metagenomic binning, comparative biology and taxonomic classification.</title>
        <authorList>
            <person name="Goeker M."/>
        </authorList>
    </citation>
    <scope>NUCLEOTIDE SEQUENCE [LARGE SCALE GENOMIC DNA]</scope>
    <source>
        <strain evidence="3 5">DSM 107085</strain>
    </source>
</reference>
<dbReference type="EMBL" id="JACHET010000001">
    <property type="protein sequence ID" value="MBB6185228.1"/>
    <property type="molecule type" value="Genomic_DNA"/>
</dbReference>
<keyword evidence="4" id="KW-1185">Reference proteome</keyword>
<keyword evidence="1" id="KW-0812">Transmembrane</keyword>
<protein>
    <submittedName>
        <fullName evidence="2">Uncharacterized protein</fullName>
    </submittedName>
</protein>